<organism evidence="4 5">
    <name type="scientific">Pyrrhoderma noxium</name>
    <dbReference type="NCBI Taxonomy" id="2282107"/>
    <lineage>
        <taxon>Eukaryota</taxon>
        <taxon>Fungi</taxon>
        <taxon>Dikarya</taxon>
        <taxon>Basidiomycota</taxon>
        <taxon>Agaricomycotina</taxon>
        <taxon>Agaricomycetes</taxon>
        <taxon>Hymenochaetales</taxon>
        <taxon>Hymenochaetaceae</taxon>
        <taxon>Pyrrhoderma</taxon>
    </lineage>
</organism>
<keyword evidence="3" id="KW-0732">Signal</keyword>
<evidence type="ECO:0000256" key="2">
    <source>
        <dbReference type="SAM" id="Phobius"/>
    </source>
</evidence>
<keyword evidence="5" id="KW-1185">Reference proteome</keyword>
<evidence type="ECO:0000313" key="5">
    <source>
        <dbReference type="Proteomes" id="UP000217199"/>
    </source>
</evidence>
<feature type="signal peptide" evidence="3">
    <location>
        <begin position="1"/>
        <end position="21"/>
    </location>
</feature>
<evidence type="ECO:0000313" key="4">
    <source>
        <dbReference type="EMBL" id="PAV18737.1"/>
    </source>
</evidence>
<keyword evidence="2" id="KW-0812">Transmembrane</keyword>
<accession>A0A286UGM6</accession>
<feature type="region of interest" description="Disordered" evidence="1">
    <location>
        <begin position="59"/>
        <end position="90"/>
    </location>
</feature>
<feature type="compositionally biased region" description="Pro residues" evidence="1">
    <location>
        <begin position="236"/>
        <end position="245"/>
    </location>
</feature>
<feature type="region of interest" description="Disordered" evidence="1">
    <location>
        <begin position="334"/>
        <end position="357"/>
    </location>
</feature>
<feature type="transmembrane region" description="Helical" evidence="2">
    <location>
        <begin position="285"/>
        <end position="309"/>
    </location>
</feature>
<protein>
    <submittedName>
        <fullName evidence="4">Uncharacterized protein</fullName>
    </submittedName>
</protein>
<sequence length="357" mass="39939">MKVTNVSFVLAALSLAAQVSASPLRVFVLAPSHGEERNVEIDSSKVASPLRWGLAAAAPGQPPMPPMMMHSHHHPAPIDNKEEQDQSVDANVKEQENNAEVLQVENGEHEAWKPLDSDAEDTQNDAKGADEPHWVPLPGPSQLENGNHRLEFGQMKPMGPGCGGRRGGMRSKAVNFANWLRQKVGMEPIVPFHHHPHHPFFKDDRMMMGHRPEGMPGMHHVEGVIRIHHHIDSPDHLPPPPPPHMIHPHRHHHHPHPHHAHFRPHSFTGRLEKALLTLGPWEGRLVAFVIGCGIGSLLRMFFVLSVIAYRTFSRRNEEREMHQVEVIFEAVPTSPPTYSSYPVEKAPEDKSQTTTTA</sequence>
<evidence type="ECO:0000256" key="1">
    <source>
        <dbReference type="SAM" id="MobiDB-lite"/>
    </source>
</evidence>
<feature type="chain" id="PRO_5013561417" evidence="3">
    <location>
        <begin position="22"/>
        <end position="357"/>
    </location>
</feature>
<keyword evidence="2" id="KW-0472">Membrane</keyword>
<dbReference type="OrthoDB" id="3233375at2759"/>
<feature type="compositionally biased region" description="Basic residues" evidence="1">
    <location>
        <begin position="246"/>
        <end position="263"/>
    </location>
</feature>
<reference evidence="4 5" key="1">
    <citation type="journal article" date="2017" name="Mol. Ecol.">
        <title>Comparative and population genomic landscape of Phellinus noxius: A hypervariable fungus causing root rot in trees.</title>
        <authorList>
            <person name="Chung C.L."/>
            <person name="Lee T.J."/>
            <person name="Akiba M."/>
            <person name="Lee H.H."/>
            <person name="Kuo T.H."/>
            <person name="Liu D."/>
            <person name="Ke H.M."/>
            <person name="Yokoi T."/>
            <person name="Roa M.B."/>
            <person name="Lu M.J."/>
            <person name="Chang Y.Y."/>
            <person name="Ann P.J."/>
            <person name="Tsai J.N."/>
            <person name="Chen C.Y."/>
            <person name="Tzean S.S."/>
            <person name="Ota Y."/>
            <person name="Hattori T."/>
            <person name="Sahashi N."/>
            <person name="Liou R.F."/>
            <person name="Kikuchi T."/>
            <person name="Tsai I.J."/>
        </authorList>
    </citation>
    <scope>NUCLEOTIDE SEQUENCE [LARGE SCALE GENOMIC DNA]</scope>
    <source>
        <strain evidence="4 5">FFPRI411160</strain>
    </source>
</reference>
<feature type="region of interest" description="Disordered" evidence="1">
    <location>
        <begin position="236"/>
        <end position="263"/>
    </location>
</feature>
<evidence type="ECO:0000256" key="3">
    <source>
        <dbReference type="SAM" id="SignalP"/>
    </source>
</evidence>
<gene>
    <name evidence="4" type="ORF">PNOK_0558000</name>
</gene>
<comment type="caution">
    <text evidence="4">The sequence shown here is derived from an EMBL/GenBank/DDBJ whole genome shotgun (WGS) entry which is preliminary data.</text>
</comment>
<name>A0A286UGM6_9AGAM</name>
<dbReference type="InParanoid" id="A0A286UGM6"/>
<feature type="compositionally biased region" description="Basic and acidic residues" evidence="1">
    <location>
        <begin position="106"/>
        <end position="116"/>
    </location>
</feature>
<feature type="region of interest" description="Disordered" evidence="1">
    <location>
        <begin position="105"/>
        <end position="146"/>
    </location>
</feature>
<proteinExistence type="predicted"/>
<keyword evidence="2" id="KW-1133">Transmembrane helix</keyword>
<dbReference type="Proteomes" id="UP000217199">
    <property type="component" value="Unassembled WGS sequence"/>
</dbReference>
<dbReference type="AlphaFoldDB" id="A0A286UGM6"/>
<dbReference type="EMBL" id="NBII01000005">
    <property type="protein sequence ID" value="PAV18737.1"/>
    <property type="molecule type" value="Genomic_DNA"/>
</dbReference>